<dbReference type="KEGG" id="noy:EXE57_14740"/>
<dbReference type="Pfam" id="PF05402">
    <property type="entry name" value="PqqD"/>
    <property type="match status" value="1"/>
</dbReference>
<dbReference type="Proteomes" id="UP000294894">
    <property type="component" value="Chromosome"/>
</dbReference>
<organism evidence="1 2">
    <name type="scientific">Nocardioides euryhalodurans</name>
    <dbReference type="NCBI Taxonomy" id="2518370"/>
    <lineage>
        <taxon>Bacteria</taxon>
        <taxon>Bacillati</taxon>
        <taxon>Actinomycetota</taxon>
        <taxon>Actinomycetes</taxon>
        <taxon>Propionibacteriales</taxon>
        <taxon>Nocardioidaceae</taxon>
        <taxon>Nocardioides</taxon>
    </lineage>
</organism>
<accession>A0A4V1BE49</accession>
<dbReference type="EMBL" id="CP038267">
    <property type="protein sequence ID" value="QBR93382.1"/>
    <property type="molecule type" value="Genomic_DNA"/>
</dbReference>
<evidence type="ECO:0000313" key="2">
    <source>
        <dbReference type="Proteomes" id="UP000294894"/>
    </source>
</evidence>
<name>A0A4V1BE49_9ACTN</name>
<evidence type="ECO:0000313" key="1">
    <source>
        <dbReference type="EMBL" id="QBR93382.1"/>
    </source>
</evidence>
<reference evidence="1 2" key="1">
    <citation type="submission" date="2019-03" db="EMBL/GenBank/DDBJ databases">
        <title>Three New Species of Nocardioides, Nocardioides euryhalodurans sp. nov., Nocardioides seonyuensis sp. nov. and Nocardioides eburneoflavus sp. nov., Iolated from Soil.</title>
        <authorList>
            <person name="Roh S.G."/>
            <person name="Lee C."/>
            <person name="Kim M.-K."/>
            <person name="Kim S.B."/>
        </authorList>
    </citation>
    <scope>NUCLEOTIDE SEQUENCE [LARGE SCALE GENOMIC DNA]</scope>
    <source>
        <strain evidence="1 2">MMS17-SY117</strain>
    </source>
</reference>
<proteinExistence type="predicted"/>
<gene>
    <name evidence="1" type="ORF">EXE57_14740</name>
</gene>
<dbReference type="RefSeq" id="WP_135078761.1">
    <property type="nucleotide sequence ID" value="NZ_CP038267.1"/>
</dbReference>
<dbReference type="Gene3D" id="1.10.10.1150">
    <property type="entry name" value="Coenzyme PQQ synthesis protein D (PqqD)"/>
    <property type="match status" value="1"/>
</dbReference>
<sequence>MTETRWRHAPEATDVDSGDRVVVVDLTARDPRPQVLEGTAATIWRLLAEPRTQAELVTALTDEYDDVDPAQVAADTAGFLQQLAAAGLATTV</sequence>
<protein>
    <submittedName>
        <fullName evidence="1">PqqD family protein</fullName>
    </submittedName>
</protein>
<dbReference type="OrthoDB" id="1495225at2"/>
<keyword evidence="2" id="KW-1185">Reference proteome</keyword>
<dbReference type="InterPro" id="IPR041881">
    <property type="entry name" value="PqqD_sf"/>
</dbReference>
<dbReference type="AlphaFoldDB" id="A0A4V1BE49"/>
<dbReference type="InterPro" id="IPR008792">
    <property type="entry name" value="PQQD"/>
</dbReference>